<dbReference type="PANTHER" id="PTHR23424">
    <property type="entry name" value="SERUM AMYLOID A"/>
    <property type="match status" value="1"/>
</dbReference>
<dbReference type="AlphaFoldDB" id="A0AAW1PK39"/>
<dbReference type="SUPFAM" id="SSF48371">
    <property type="entry name" value="ARM repeat"/>
    <property type="match status" value="1"/>
</dbReference>
<evidence type="ECO:0000313" key="5">
    <source>
        <dbReference type="Proteomes" id="UP001489004"/>
    </source>
</evidence>
<dbReference type="InterPro" id="IPR052464">
    <property type="entry name" value="Synovial_Prolif_Regulator"/>
</dbReference>
<dbReference type="InterPro" id="IPR016024">
    <property type="entry name" value="ARM-type_fold"/>
</dbReference>
<reference evidence="4 5" key="1">
    <citation type="journal article" date="2024" name="Nat. Commun.">
        <title>Phylogenomics reveals the evolutionary origins of lichenization in chlorophyte algae.</title>
        <authorList>
            <person name="Puginier C."/>
            <person name="Libourel C."/>
            <person name="Otte J."/>
            <person name="Skaloud P."/>
            <person name="Haon M."/>
            <person name="Grisel S."/>
            <person name="Petersen M."/>
            <person name="Berrin J.G."/>
            <person name="Delaux P.M."/>
            <person name="Dal Grande F."/>
            <person name="Keller J."/>
        </authorList>
    </citation>
    <scope>NUCLEOTIDE SEQUENCE [LARGE SCALE GENOMIC DNA]</scope>
    <source>
        <strain evidence="4 5">SAG 2043</strain>
    </source>
</reference>
<accession>A0AAW1PK39</accession>
<dbReference type="PANTHER" id="PTHR23424:SF23">
    <property type="entry name" value="PROTEIN SAAL1"/>
    <property type="match status" value="1"/>
</dbReference>
<evidence type="ECO:0000256" key="2">
    <source>
        <dbReference type="ARBA" id="ARBA00023242"/>
    </source>
</evidence>
<comment type="similarity">
    <text evidence="3">Belongs to the SAAL1 family.</text>
</comment>
<evidence type="ECO:0000313" key="4">
    <source>
        <dbReference type="EMBL" id="KAK9809964.1"/>
    </source>
</evidence>
<dbReference type="GO" id="GO:0005634">
    <property type="term" value="C:nucleus"/>
    <property type="evidence" value="ECO:0007669"/>
    <property type="project" value="UniProtKB-SubCell"/>
</dbReference>
<sequence>MPEEDKAREDAGCILWDLSAAEEHGRFLLEHLFLEVVEPVLQDCCAKGRDRLVEILSGTLGNLACQAALAEQIAKRATLRSTVVRQALWVDDAAALGEVCRLLATALARPGKRQWLAEMLGDATCLGRLMWIVDNTLNAVLLQRSLNLVNVLACEAPQSSIPQLLELGVVPAAIATVRNYMSSQHTSIHDVGLPQMDADAGRNGADAALGDRGVPQANGNAASLNAASVPNGDGSAANGADNAASAAACLPSEAAVDAALRVLEALASHEAGFAAIQETHELSALLIAVLRASESNLVRGSAVVVLSALADLLDVASPFSQDAGGLRQLLQLLKDPETADEADVRKAALALLAAACRHMATAGAPLQVLQVLAQHVDAVTQNSQSEPDNQVLRTVIADDLSTAFQQWLATQHVVVGAEREEPEKRLVDTVVAATADLQEFRSRVNQTSEATQSGDKQT</sequence>
<keyword evidence="2" id="KW-0539">Nucleus</keyword>
<dbReference type="EMBL" id="JALJOR010000010">
    <property type="protein sequence ID" value="KAK9809964.1"/>
    <property type="molecule type" value="Genomic_DNA"/>
</dbReference>
<keyword evidence="5" id="KW-1185">Reference proteome</keyword>
<organism evidence="4 5">
    <name type="scientific">[Myrmecia] bisecta</name>
    <dbReference type="NCBI Taxonomy" id="41462"/>
    <lineage>
        <taxon>Eukaryota</taxon>
        <taxon>Viridiplantae</taxon>
        <taxon>Chlorophyta</taxon>
        <taxon>core chlorophytes</taxon>
        <taxon>Trebouxiophyceae</taxon>
        <taxon>Trebouxiales</taxon>
        <taxon>Trebouxiaceae</taxon>
        <taxon>Myrmecia</taxon>
    </lineage>
</organism>
<protein>
    <submittedName>
        <fullName evidence="4">Uncharacterized protein</fullName>
    </submittedName>
</protein>
<evidence type="ECO:0000256" key="1">
    <source>
        <dbReference type="ARBA" id="ARBA00004123"/>
    </source>
</evidence>
<dbReference type="Proteomes" id="UP001489004">
    <property type="component" value="Unassembled WGS sequence"/>
</dbReference>
<name>A0AAW1PK39_9CHLO</name>
<comment type="caution">
    <text evidence="4">The sequence shown here is derived from an EMBL/GenBank/DDBJ whole genome shotgun (WGS) entry which is preliminary data.</text>
</comment>
<dbReference type="Gene3D" id="1.25.10.10">
    <property type="entry name" value="Leucine-rich Repeat Variant"/>
    <property type="match status" value="1"/>
</dbReference>
<gene>
    <name evidence="4" type="ORF">WJX72_002722</name>
</gene>
<evidence type="ECO:0000256" key="3">
    <source>
        <dbReference type="ARBA" id="ARBA00038401"/>
    </source>
</evidence>
<proteinExistence type="inferred from homology"/>
<comment type="subcellular location">
    <subcellularLocation>
        <location evidence="1">Nucleus</location>
    </subcellularLocation>
</comment>
<dbReference type="InterPro" id="IPR011989">
    <property type="entry name" value="ARM-like"/>
</dbReference>